<protein>
    <submittedName>
        <fullName evidence="1">Uncharacterized protein</fullName>
    </submittedName>
</protein>
<accession>A0A0L0FY43</accession>
<name>A0A0L0FY43_9EUKA</name>
<proteinExistence type="predicted"/>
<dbReference type="RefSeq" id="XP_014155456.1">
    <property type="nucleotide sequence ID" value="XM_014299981.1"/>
</dbReference>
<dbReference type="GeneID" id="25906633"/>
<dbReference type="Proteomes" id="UP000054560">
    <property type="component" value="Unassembled WGS sequence"/>
</dbReference>
<reference evidence="1 2" key="1">
    <citation type="submission" date="2011-02" db="EMBL/GenBank/DDBJ databases">
        <title>The Genome Sequence of Sphaeroforma arctica JP610.</title>
        <authorList>
            <consortium name="The Broad Institute Genome Sequencing Platform"/>
            <person name="Russ C."/>
            <person name="Cuomo C."/>
            <person name="Young S.K."/>
            <person name="Zeng Q."/>
            <person name="Gargeya S."/>
            <person name="Alvarado L."/>
            <person name="Berlin A."/>
            <person name="Chapman S.B."/>
            <person name="Chen Z."/>
            <person name="Freedman E."/>
            <person name="Gellesch M."/>
            <person name="Goldberg J."/>
            <person name="Griggs A."/>
            <person name="Gujja S."/>
            <person name="Heilman E."/>
            <person name="Heiman D."/>
            <person name="Howarth C."/>
            <person name="Mehta T."/>
            <person name="Neiman D."/>
            <person name="Pearson M."/>
            <person name="Roberts A."/>
            <person name="Saif S."/>
            <person name="Shea T."/>
            <person name="Shenoy N."/>
            <person name="Sisk P."/>
            <person name="Stolte C."/>
            <person name="Sykes S."/>
            <person name="White J."/>
            <person name="Yandava C."/>
            <person name="Burger G."/>
            <person name="Gray M.W."/>
            <person name="Holland P.W.H."/>
            <person name="King N."/>
            <person name="Lang F.B.F."/>
            <person name="Roger A.J."/>
            <person name="Ruiz-Trillo I."/>
            <person name="Haas B."/>
            <person name="Nusbaum C."/>
            <person name="Birren B."/>
        </authorList>
    </citation>
    <scope>NUCLEOTIDE SEQUENCE [LARGE SCALE GENOMIC DNA]</scope>
    <source>
        <strain evidence="1 2">JP610</strain>
    </source>
</reference>
<dbReference type="AlphaFoldDB" id="A0A0L0FY43"/>
<gene>
    <name evidence="1" type="ORF">SARC_06129</name>
</gene>
<evidence type="ECO:0000313" key="1">
    <source>
        <dbReference type="EMBL" id="KNC81554.1"/>
    </source>
</evidence>
<keyword evidence="2" id="KW-1185">Reference proteome</keyword>
<sequence length="114" mass="12876">MATGLITYKRNKPRMEMDIIRYDHCVDAYSLLSSRERWTAGPWWSGGVRSVDWWWTLSLGGSGTYMPTRGQLLYFFVDLTLQSDSESGTGTLESGSWETSDLILIVSTLIVNGQ</sequence>
<organism evidence="1 2">
    <name type="scientific">Sphaeroforma arctica JP610</name>
    <dbReference type="NCBI Taxonomy" id="667725"/>
    <lineage>
        <taxon>Eukaryota</taxon>
        <taxon>Ichthyosporea</taxon>
        <taxon>Ichthyophonida</taxon>
        <taxon>Sphaeroforma</taxon>
    </lineage>
</organism>
<evidence type="ECO:0000313" key="2">
    <source>
        <dbReference type="Proteomes" id="UP000054560"/>
    </source>
</evidence>
<dbReference type="EMBL" id="KQ242021">
    <property type="protein sequence ID" value="KNC81554.1"/>
    <property type="molecule type" value="Genomic_DNA"/>
</dbReference>